<dbReference type="SUPFAM" id="SSF160443">
    <property type="entry name" value="SMR domain-like"/>
    <property type="match status" value="1"/>
</dbReference>
<dbReference type="EMBL" id="FR695874">
    <property type="protein sequence ID" value="CBX30200.1"/>
    <property type="molecule type" value="Genomic_DNA"/>
</dbReference>
<proteinExistence type="predicted"/>
<dbReference type="PANTHER" id="PTHR35562">
    <property type="entry name" value="DNA ENDONUCLEASE SMRA-RELATED"/>
    <property type="match status" value="1"/>
</dbReference>
<dbReference type="AlphaFoldDB" id="E1YHT1"/>
<protein>
    <recommendedName>
        <fullName evidence="1">Smr domain-containing protein</fullName>
    </recommendedName>
</protein>
<evidence type="ECO:0000259" key="1">
    <source>
        <dbReference type="PROSITE" id="PS50828"/>
    </source>
</evidence>
<sequence>MESVKIPAEDSIDLHTFRPEDISDLLSEYFLECMANGIYTVRIIHGKGKGILKNSVAGILNKSPYVISFFDSPPERGGWGSTIAELTRNNKLKEK</sequence>
<dbReference type="PROSITE" id="PS50828">
    <property type="entry name" value="SMR"/>
    <property type="match status" value="1"/>
</dbReference>
<evidence type="ECO:0000313" key="2">
    <source>
        <dbReference type="EMBL" id="CBX30200.1"/>
    </source>
</evidence>
<dbReference type="SMART" id="SM00463">
    <property type="entry name" value="SMR"/>
    <property type="match status" value="1"/>
</dbReference>
<reference evidence="2" key="1">
    <citation type="journal article" date="2011" name="Environ. Microbiol.">
        <title>Genomic insights into the metabolic potential of the polycyclic aromatic hydrocarbon degrading sulfate-reducing Deltaproteobacterium N47.</title>
        <authorList>
            <person name="Bergmann F."/>
            <person name="Selesi D."/>
            <person name="Weinmaier T."/>
            <person name="Tischler P."/>
            <person name="Rattei T."/>
            <person name="Meckenstock R.U."/>
        </authorList>
    </citation>
    <scope>NUCLEOTIDE SEQUENCE</scope>
</reference>
<accession>E1YHT1</accession>
<gene>
    <name evidence="2" type="ORF">N47_D30090</name>
</gene>
<dbReference type="PANTHER" id="PTHR35562:SF2">
    <property type="entry name" value="DNA ENDONUCLEASE SMRA-RELATED"/>
    <property type="match status" value="1"/>
</dbReference>
<organism evidence="2">
    <name type="scientific">uncultured Desulfobacterium sp</name>
    <dbReference type="NCBI Taxonomy" id="201089"/>
    <lineage>
        <taxon>Bacteria</taxon>
        <taxon>Pseudomonadati</taxon>
        <taxon>Thermodesulfobacteriota</taxon>
        <taxon>Desulfobacteria</taxon>
        <taxon>Desulfobacterales</taxon>
        <taxon>Desulfobacteriaceae</taxon>
        <taxon>Desulfobacterium</taxon>
        <taxon>environmental samples</taxon>
    </lineage>
</organism>
<dbReference type="Pfam" id="PF01713">
    <property type="entry name" value="Smr"/>
    <property type="match status" value="1"/>
</dbReference>
<feature type="domain" description="Smr" evidence="1">
    <location>
        <begin position="12"/>
        <end position="87"/>
    </location>
</feature>
<dbReference type="InterPro" id="IPR002625">
    <property type="entry name" value="Smr_dom"/>
</dbReference>
<dbReference type="Gene3D" id="3.30.1370.110">
    <property type="match status" value="1"/>
</dbReference>
<dbReference type="InterPro" id="IPR036063">
    <property type="entry name" value="Smr_dom_sf"/>
</dbReference>
<name>E1YHT1_9BACT</name>